<gene>
    <name evidence="2" type="ORF">C9I28_00665</name>
</gene>
<keyword evidence="1" id="KW-0812">Transmembrane</keyword>
<dbReference type="EMBL" id="CP028324">
    <property type="protein sequence ID" value="AVR94382.1"/>
    <property type="molecule type" value="Genomic_DNA"/>
</dbReference>
<evidence type="ECO:0000313" key="2">
    <source>
        <dbReference type="EMBL" id="AVR94382.1"/>
    </source>
</evidence>
<organism evidence="2 3">
    <name type="scientific">Pseudoduganella armeniaca</name>
    <dbReference type="NCBI Taxonomy" id="2072590"/>
    <lineage>
        <taxon>Bacteria</taxon>
        <taxon>Pseudomonadati</taxon>
        <taxon>Pseudomonadota</taxon>
        <taxon>Betaproteobacteria</taxon>
        <taxon>Burkholderiales</taxon>
        <taxon>Oxalobacteraceae</taxon>
        <taxon>Telluria group</taxon>
        <taxon>Pseudoduganella</taxon>
    </lineage>
</organism>
<evidence type="ECO:0000313" key="3">
    <source>
        <dbReference type="Proteomes" id="UP000240505"/>
    </source>
</evidence>
<feature type="transmembrane region" description="Helical" evidence="1">
    <location>
        <begin position="62"/>
        <end position="80"/>
    </location>
</feature>
<keyword evidence="1" id="KW-1133">Transmembrane helix</keyword>
<name>A0A2R4C473_9BURK</name>
<dbReference type="AlphaFoldDB" id="A0A2R4C473"/>
<feature type="transmembrane region" description="Helical" evidence="1">
    <location>
        <begin position="92"/>
        <end position="109"/>
    </location>
</feature>
<proteinExistence type="predicted"/>
<dbReference type="KEGG" id="masz:C9I28_00665"/>
<sequence length="170" mass="18788">MRRRLYYLLPDIPAARAMLDELLLARIEERRIHFMAREGSLPDDLPGCGFALKTDFVHGAQLGIVMGAIVGFLVGFALALTEPYGLEVPTGIMLLMALGGAVFGAWASGMNGCAIPNKKLEQYTDRVQQGQVLMMVDVPVRRMREIEDMIAQRHPNFSFAGEEPPLLAFP</sequence>
<protein>
    <submittedName>
        <fullName evidence="2">DUF1269 domain-containing protein</fullName>
    </submittedName>
</protein>
<evidence type="ECO:0000256" key="1">
    <source>
        <dbReference type="SAM" id="Phobius"/>
    </source>
</evidence>
<dbReference type="RefSeq" id="WP_107139733.1">
    <property type="nucleotide sequence ID" value="NZ_CP028324.1"/>
</dbReference>
<dbReference type="OrthoDB" id="8775484at2"/>
<reference evidence="2 3" key="1">
    <citation type="submission" date="2018-03" db="EMBL/GenBank/DDBJ databases">
        <title>Massilia armeniaca sp. nov., isolated from desert soil.</title>
        <authorList>
            <person name="Huang H."/>
            <person name="Ren M."/>
        </authorList>
    </citation>
    <scope>NUCLEOTIDE SEQUENCE [LARGE SCALE GENOMIC DNA]</scope>
    <source>
        <strain evidence="2 3">ZMN-3</strain>
    </source>
</reference>
<keyword evidence="3" id="KW-1185">Reference proteome</keyword>
<keyword evidence="1" id="KW-0472">Membrane</keyword>
<accession>A0A2R4C473</accession>
<dbReference type="Proteomes" id="UP000240505">
    <property type="component" value="Chromosome"/>
</dbReference>